<evidence type="ECO:0000256" key="3">
    <source>
        <dbReference type="ARBA" id="ARBA00022630"/>
    </source>
</evidence>
<organism evidence="9 10">
    <name type="scientific">Segnochrobactrum spirostomi</name>
    <dbReference type="NCBI Taxonomy" id="2608987"/>
    <lineage>
        <taxon>Bacteria</taxon>
        <taxon>Pseudomonadati</taxon>
        <taxon>Pseudomonadota</taxon>
        <taxon>Alphaproteobacteria</taxon>
        <taxon>Hyphomicrobiales</taxon>
        <taxon>Segnochrobactraceae</taxon>
        <taxon>Segnochrobactrum</taxon>
    </lineage>
</organism>
<dbReference type="InterPro" id="IPR000172">
    <property type="entry name" value="GMC_OxRdtase_N"/>
</dbReference>
<evidence type="ECO:0000256" key="4">
    <source>
        <dbReference type="ARBA" id="ARBA00022827"/>
    </source>
</evidence>
<dbReference type="Proteomes" id="UP000332515">
    <property type="component" value="Unassembled WGS sequence"/>
</dbReference>
<dbReference type="Pfam" id="PF05199">
    <property type="entry name" value="GMC_oxred_C"/>
    <property type="match status" value="1"/>
</dbReference>
<dbReference type="SUPFAM" id="SSF51905">
    <property type="entry name" value="FAD/NAD(P)-binding domain"/>
    <property type="match status" value="1"/>
</dbReference>
<feature type="domain" description="Glucose-methanol-choline oxidoreductase N-terminal" evidence="7">
    <location>
        <begin position="85"/>
        <end position="108"/>
    </location>
</feature>
<feature type="domain" description="Glucose-methanol-choline oxidoreductase N-terminal" evidence="8">
    <location>
        <begin position="258"/>
        <end position="272"/>
    </location>
</feature>
<dbReference type="PROSITE" id="PS00623">
    <property type="entry name" value="GMC_OXRED_1"/>
    <property type="match status" value="1"/>
</dbReference>
<proteinExistence type="inferred from homology"/>
<dbReference type="PIRSF" id="PIRSF000137">
    <property type="entry name" value="Alcohol_oxidase"/>
    <property type="match status" value="1"/>
</dbReference>
<keyword evidence="3 6" id="KW-0285">Flavoprotein</keyword>
<dbReference type="InterPro" id="IPR007867">
    <property type="entry name" value="GMC_OxRtase_C"/>
</dbReference>
<comment type="caution">
    <text evidence="9">The sequence shown here is derived from an EMBL/GenBank/DDBJ whole genome shotgun (WGS) entry which is preliminary data.</text>
</comment>
<keyword evidence="10" id="KW-1185">Reference proteome</keyword>
<evidence type="ECO:0000313" key="10">
    <source>
        <dbReference type="Proteomes" id="UP000332515"/>
    </source>
</evidence>
<dbReference type="PANTHER" id="PTHR11552:SF147">
    <property type="entry name" value="CHOLINE DEHYDROGENASE, MITOCHONDRIAL"/>
    <property type="match status" value="1"/>
</dbReference>
<evidence type="ECO:0000313" key="9">
    <source>
        <dbReference type="EMBL" id="MQT14130.1"/>
    </source>
</evidence>
<name>A0A6A7Y4R5_9HYPH</name>
<dbReference type="EMBL" id="VWNA01000001">
    <property type="protein sequence ID" value="MQT14130.1"/>
    <property type="molecule type" value="Genomic_DNA"/>
</dbReference>
<evidence type="ECO:0000256" key="1">
    <source>
        <dbReference type="ARBA" id="ARBA00001974"/>
    </source>
</evidence>
<comment type="similarity">
    <text evidence="2 6">Belongs to the GMC oxidoreductase family.</text>
</comment>
<evidence type="ECO:0000256" key="6">
    <source>
        <dbReference type="RuleBase" id="RU003968"/>
    </source>
</evidence>
<dbReference type="PANTHER" id="PTHR11552">
    <property type="entry name" value="GLUCOSE-METHANOL-CHOLINE GMC OXIDOREDUCTASE"/>
    <property type="match status" value="1"/>
</dbReference>
<feature type="binding site" evidence="5">
    <location>
        <position position="223"/>
    </location>
    <ligand>
        <name>FAD</name>
        <dbReference type="ChEBI" id="CHEBI:57692"/>
    </ligand>
</feature>
<accession>A0A6A7Y4R5</accession>
<evidence type="ECO:0000259" key="8">
    <source>
        <dbReference type="PROSITE" id="PS00624"/>
    </source>
</evidence>
<dbReference type="InterPro" id="IPR036188">
    <property type="entry name" value="FAD/NAD-bd_sf"/>
</dbReference>
<dbReference type="GO" id="GO:0016614">
    <property type="term" value="F:oxidoreductase activity, acting on CH-OH group of donors"/>
    <property type="evidence" value="ECO:0007669"/>
    <property type="project" value="InterPro"/>
</dbReference>
<dbReference type="Pfam" id="PF00732">
    <property type="entry name" value="GMC_oxred_N"/>
    <property type="match status" value="1"/>
</dbReference>
<dbReference type="PROSITE" id="PS00624">
    <property type="entry name" value="GMC_OXRED_2"/>
    <property type="match status" value="1"/>
</dbReference>
<evidence type="ECO:0000256" key="5">
    <source>
        <dbReference type="PIRSR" id="PIRSR000137-2"/>
    </source>
</evidence>
<reference evidence="9 10" key="1">
    <citation type="submission" date="2019-09" db="EMBL/GenBank/DDBJ databases">
        <title>Segnochrobactrum spirostomi gen. nov., sp. nov., isolated from the ciliate Spirostomum cf. yagiui and description of a novel family, Segnochrobactraceae fam. nov. within the order Rhizobiales of the class Alphaproteobacteria.</title>
        <authorList>
            <person name="Akter S."/>
            <person name="Shazib S.U.A."/>
            <person name="Shin M.K."/>
        </authorList>
    </citation>
    <scope>NUCLEOTIDE SEQUENCE [LARGE SCALE GENOMIC DNA]</scope>
    <source>
        <strain evidence="9 10">Sp-1</strain>
    </source>
</reference>
<evidence type="ECO:0000259" key="7">
    <source>
        <dbReference type="PROSITE" id="PS00623"/>
    </source>
</evidence>
<evidence type="ECO:0000256" key="2">
    <source>
        <dbReference type="ARBA" id="ARBA00010790"/>
    </source>
</evidence>
<gene>
    <name evidence="9" type="ORF">F0357_16065</name>
</gene>
<dbReference type="InterPro" id="IPR012132">
    <property type="entry name" value="GMC_OxRdtase"/>
</dbReference>
<sequence>MSAMGEAYDYIVVGAGSAGSILAARLSERPQTRVLLVEAGGSDNSFWLKIPIGYAKSYYNPQTNWMYWTEPEANVDGRKLYAPRGKVIGGSGAINAMIFVRGAREDFDDWRAAGNPGWGYDDVLPAFRRLESHAGGASPWHGGDGPIAVTPMRDGIHPVSRAFLDGCKEIGLPENPDFNGERIEGAGVYDINVRRGIRSSSSREYLRPALRRPNLTVLKDTLVERVRIEAGRAVGIEVRRGTETRFIAARGEVILSAGAFGTPTLLQLSGIGDGAHLASLGVATRHYLPAVGRNLQDHLCASFYYESRVPTLNGPFASLFGQMRYAAQWALTRSGPFAMSVNQAGGFLRGRPDAPRPNIQLYFNPLSYRIPNDPNAGLKPEPYPGFLLCFNACRPTSRGTVMAASPDPGAAPSIRPNYLSTEQDIAEVLEGARLMRRIAGSPAMRRITREEREPSRDAVTDDELLAFFRANCGSIYHPCGTAAMGPDPATSVVDAKLRVHGIDRLRVADASIFPNITSGNINAPTMMVAEMAAQVIAGGARRS</sequence>
<comment type="cofactor">
    <cofactor evidence="1 5">
        <name>FAD</name>
        <dbReference type="ChEBI" id="CHEBI:57692"/>
    </cofactor>
</comment>
<dbReference type="AlphaFoldDB" id="A0A6A7Y4R5"/>
<keyword evidence="4 5" id="KW-0274">FAD</keyword>
<dbReference type="GO" id="GO:0050660">
    <property type="term" value="F:flavin adenine dinucleotide binding"/>
    <property type="evidence" value="ECO:0007669"/>
    <property type="project" value="InterPro"/>
</dbReference>
<feature type="binding site" evidence="5">
    <location>
        <position position="87"/>
    </location>
    <ligand>
        <name>FAD</name>
        <dbReference type="ChEBI" id="CHEBI:57692"/>
    </ligand>
</feature>
<dbReference type="SUPFAM" id="SSF54373">
    <property type="entry name" value="FAD-linked reductases, C-terminal domain"/>
    <property type="match status" value="1"/>
</dbReference>
<protein>
    <submittedName>
        <fullName evidence="9">Choline dehydrogenase</fullName>
    </submittedName>
</protein>
<dbReference type="Gene3D" id="3.30.560.10">
    <property type="entry name" value="Glucose Oxidase, domain 3"/>
    <property type="match status" value="1"/>
</dbReference>
<dbReference type="Gene3D" id="3.50.50.60">
    <property type="entry name" value="FAD/NAD(P)-binding domain"/>
    <property type="match status" value="1"/>
</dbReference>